<dbReference type="EMBL" id="VSSQ01017092">
    <property type="protein sequence ID" value="MPM59040.1"/>
    <property type="molecule type" value="Genomic_DNA"/>
</dbReference>
<dbReference type="AlphaFoldDB" id="A0A645B0S7"/>
<comment type="caution">
    <text evidence="2">The sequence shown here is derived from an EMBL/GenBank/DDBJ whole genome shotgun (WGS) entry which is preliminary data.</text>
</comment>
<evidence type="ECO:0000259" key="1">
    <source>
        <dbReference type="PROSITE" id="PS51750"/>
    </source>
</evidence>
<protein>
    <recommendedName>
        <fullName evidence="1">Bro-N domain-containing protein</fullName>
    </recommendedName>
</protein>
<dbReference type="PROSITE" id="PS51750">
    <property type="entry name" value="BRO_N"/>
    <property type="match status" value="1"/>
</dbReference>
<reference evidence="2" key="1">
    <citation type="submission" date="2019-08" db="EMBL/GenBank/DDBJ databases">
        <authorList>
            <person name="Kucharzyk K."/>
            <person name="Murdoch R.W."/>
            <person name="Higgins S."/>
            <person name="Loffler F."/>
        </authorList>
    </citation>
    <scope>NUCLEOTIDE SEQUENCE</scope>
</reference>
<accession>A0A645B0S7</accession>
<name>A0A645B0S7_9ZZZZ</name>
<dbReference type="SMART" id="SM01040">
    <property type="entry name" value="Bro-N"/>
    <property type="match status" value="1"/>
</dbReference>
<dbReference type="Pfam" id="PF02498">
    <property type="entry name" value="Bro-N"/>
    <property type="match status" value="1"/>
</dbReference>
<organism evidence="2">
    <name type="scientific">bioreactor metagenome</name>
    <dbReference type="NCBI Taxonomy" id="1076179"/>
    <lineage>
        <taxon>unclassified sequences</taxon>
        <taxon>metagenomes</taxon>
        <taxon>ecological metagenomes</taxon>
    </lineage>
</organism>
<proteinExistence type="predicted"/>
<dbReference type="PANTHER" id="PTHR36180:SF2">
    <property type="entry name" value="BRO FAMILY PROTEIN"/>
    <property type="match status" value="1"/>
</dbReference>
<evidence type="ECO:0000313" key="2">
    <source>
        <dbReference type="EMBL" id="MPM59040.1"/>
    </source>
</evidence>
<dbReference type="InterPro" id="IPR003497">
    <property type="entry name" value="BRO_N_domain"/>
</dbReference>
<feature type="domain" description="Bro-N" evidence="1">
    <location>
        <begin position="1"/>
        <end position="105"/>
    </location>
</feature>
<sequence length="208" mass="23545">MNEIVKIFNDQPIRILDNNGEPWFVAKDVCDILEINNSRDALSSLDDDERNTVAITDTIRRGNPNVNIISESGLYKLVMRSRKPAAKQFVKWVTKDVLPGIRRNGAYVHPNANNEGVARAVLAAMNEQVKSAVVENLKMKAEIHYLRNFEPEGKVGDISELTGLPKMNWQRARYTSGRGRPYRQLIDSFRQAEQLSLFDPPLLTAPVQ</sequence>
<dbReference type="PANTHER" id="PTHR36180">
    <property type="entry name" value="DNA-BINDING PROTEIN-RELATED-RELATED"/>
    <property type="match status" value="1"/>
</dbReference>
<gene>
    <name evidence="2" type="ORF">SDC9_105878</name>
</gene>